<feature type="transmembrane region" description="Helical" evidence="1">
    <location>
        <begin position="21"/>
        <end position="42"/>
    </location>
</feature>
<feature type="transmembrane region" description="Helical" evidence="1">
    <location>
        <begin position="187"/>
        <end position="206"/>
    </location>
</feature>
<feature type="transmembrane region" description="Helical" evidence="1">
    <location>
        <begin position="92"/>
        <end position="112"/>
    </location>
</feature>
<keyword evidence="1" id="KW-0472">Membrane</keyword>
<dbReference type="AlphaFoldDB" id="A0A0C2U8A7"/>
<evidence type="ECO:0000313" key="3">
    <source>
        <dbReference type="Proteomes" id="UP000031971"/>
    </source>
</evidence>
<protein>
    <recommendedName>
        <fullName evidence="4">Glycosyltransferase RgtA/B/C/D-like domain-containing protein</fullName>
    </recommendedName>
</protein>
<keyword evidence="1" id="KW-0812">Transmembrane</keyword>
<name>A0A0C2U8A7_PARME</name>
<feature type="transmembrane region" description="Helical" evidence="1">
    <location>
        <begin position="303"/>
        <end position="320"/>
    </location>
</feature>
<feature type="transmembrane region" description="Helical" evidence="1">
    <location>
        <begin position="124"/>
        <end position="144"/>
    </location>
</feature>
<proteinExistence type="predicted"/>
<gene>
    <name evidence="2" type="ORF">CCC_00793</name>
</gene>
<dbReference type="STRING" id="272627.CCC_00793"/>
<reference evidence="2 3" key="1">
    <citation type="submission" date="2015-01" db="EMBL/GenBank/DDBJ databases">
        <title>Genome Sequence of Magnetospirillum magnetotacticum Strain MS-1.</title>
        <authorList>
            <person name="Marinov G.K."/>
            <person name="Smalley M.D."/>
            <person name="DeSalvo G."/>
        </authorList>
    </citation>
    <scope>NUCLEOTIDE SEQUENCE [LARGE SCALE GENOMIC DNA]</scope>
    <source>
        <strain evidence="2 3">MS-1</strain>
    </source>
</reference>
<sequence>MREPQDHQAPGLAARLCGRQSVVDVAVIAALLAAMALTPFFLDEGWQLYMLIHSFAKHRFSLGFHLGDLEITFMKPLMWVHAQIYPLTRQGALYVLLRLPSTLMAVAAWWFLSRSVLMLGLGRPAAMAATALLFVMLAASYMVWARFDVIYVLAETAVIYAALAVLLRQDARPLLLVTGLVPLLMPNHHMVVAAVLVYVIALIFVLPRLDRRTIALGIAIGAVATAIGLRLLIWNLSPSEFLALQRHWSEIDVEHSRGIAYELNRYWFLFRTNPLFFWSLLAMAGAALLPGTRAALPAPARRFLLVVPATLALMLLFYPSKWPVYTSVYFPPLILLTAAALCHYARQASAVVAALAMLVLIQESVLAKSVFGQSNAFMQAVQTVTGANTPYRAQMERIRTMTAGHTVLMPPTLMVLFPQTVMYDMDIPDTNADFVIWNVDENASAPGRHQVMLEAGRTVVEIFKFQGDYYAVYKKAGL</sequence>
<keyword evidence="1" id="KW-1133">Transmembrane helix</keyword>
<feature type="transmembrane region" description="Helical" evidence="1">
    <location>
        <begin position="213"/>
        <end position="233"/>
    </location>
</feature>
<dbReference type="RefSeq" id="WP_041042071.1">
    <property type="nucleotide sequence ID" value="NZ_JXSL01000030.1"/>
</dbReference>
<evidence type="ECO:0000313" key="2">
    <source>
        <dbReference type="EMBL" id="KIL97732.1"/>
    </source>
</evidence>
<feature type="transmembrane region" description="Helical" evidence="1">
    <location>
        <begin position="149"/>
        <end position="167"/>
    </location>
</feature>
<dbReference type="EMBL" id="JXSL01000030">
    <property type="protein sequence ID" value="KIL97732.1"/>
    <property type="molecule type" value="Genomic_DNA"/>
</dbReference>
<comment type="caution">
    <text evidence="2">The sequence shown here is derived from an EMBL/GenBank/DDBJ whole genome shotgun (WGS) entry which is preliminary data.</text>
</comment>
<keyword evidence="3" id="KW-1185">Reference proteome</keyword>
<dbReference type="Proteomes" id="UP000031971">
    <property type="component" value="Unassembled WGS sequence"/>
</dbReference>
<evidence type="ECO:0008006" key="4">
    <source>
        <dbReference type="Google" id="ProtNLM"/>
    </source>
</evidence>
<feature type="transmembrane region" description="Helical" evidence="1">
    <location>
        <begin position="332"/>
        <end position="361"/>
    </location>
</feature>
<accession>A0A0C2U8A7</accession>
<feature type="transmembrane region" description="Helical" evidence="1">
    <location>
        <begin position="275"/>
        <end position="296"/>
    </location>
</feature>
<evidence type="ECO:0000256" key="1">
    <source>
        <dbReference type="SAM" id="Phobius"/>
    </source>
</evidence>
<organism evidence="2 3">
    <name type="scientific">Paramagnetospirillum magnetotacticum MS-1</name>
    <dbReference type="NCBI Taxonomy" id="272627"/>
    <lineage>
        <taxon>Bacteria</taxon>
        <taxon>Pseudomonadati</taxon>
        <taxon>Pseudomonadota</taxon>
        <taxon>Alphaproteobacteria</taxon>
        <taxon>Rhodospirillales</taxon>
        <taxon>Magnetospirillaceae</taxon>
        <taxon>Paramagnetospirillum</taxon>
    </lineage>
</organism>